<keyword evidence="1" id="KW-0812">Transmembrane</keyword>
<feature type="transmembrane region" description="Helical" evidence="1">
    <location>
        <begin position="167"/>
        <end position="189"/>
    </location>
</feature>
<dbReference type="EMBL" id="MHCH01000031">
    <property type="protein sequence ID" value="OGY17246.1"/>
    <property type="molecule type" value="Genomic_DNA"/>
</dbReference>
<feature type="transmembrane region" description="Helical" evidence="1">
    <location>
        <begin position="195"/>
        <end position="217"/>
    </location>
</feature>
<proteinExistence type="predicted"/>
<organism evidence="2 3">
    <name type="scientific">Candidatus Chisholmbacteria bacterium RIFCSPHIGHO2_01_FULL_48_12</name>
    <dbReference type="NCBI Taxonomy" id="1797589"/>
    <lineage>
        <taxon>Bacteria</taxon>
        <taxon>Candidatus Chisholmiibacteriota</taxon>
    </lineage>
</organism>
<dbReference type="STRING" id="1797589.A2784_02080"/>
<feature type="transmembrane region" description="Helical" evidence="1">
    <location>
        <begin position="55"/>
        <end position="86"/>
    </location>
</feature>
<dbReference type="Proteomes" id="UP000177324">
    <property type="component" value="Unassembled WGS sequence"/>
</dbReference>
<feature type="transmembrane region" description="Helical" evidence="1">
    <location>
        <begin position="98"/>
        <end position="116"/>
    </location>
</feature>
<comment type="caution">
    <text evidence="2">The sequence shown here is derived from an EMBL/GenBank/DDBJ whole genome shotgun (WGS) entry which is preliminary data.</text>
</comment>
<feature type="transmembrane region" description="Helical" evidence="1">
    <location>
        <begin position="122"/>
        <end position="147"/>
    </location>
</feature>
<name>A0A1G1VPC6_9BACT</name>
<accession>A0A1G1VPC6</accession>
<feature type="transmembrane region" description="Helical" evidence="1">
    <location>
        <begin position="21"/>
        <end position="49"/>
    </location>
</feature>
<dbReference type="AlphaFoldDB" id="A0A1G1VPC6"/>
<protein>
    <recommendedName>
        <fullName evidence="4">Glycerophosphoryl diester phosphodiesterase membrane domain-containing protein</fullName>
    </recommendedName>
</protein>
<gene>
    <name evidence="2" type="ORF">A2784_02080</name>
</gene>
<sequence>MALPSPFSLLAQSVKFYRRHFWPLVKLLVIPSLLTILLVAIMAMLLILVTNLSSWQWVILVPTFIIGLTVIIIVSLLGYAAIIYFLGNSGQYPGILSLFRAVWPLIGKLWLTQLLVSLITTLGFILLIIPGIIFLTRYVFFPFVVVLDRKFGREALKFSTSLVKGRFWAIFGRGLLISLFPWVLSFLITQIDQPIIVGLLQIIFYVTIGPLTTIYFYHLYQASKLEVDDLASRRPAPAPNT</sequence>
<evidence type="ECO:0008006" key="4">
    <source>
        <dbReference type="Google" id="ProtNLM"/>
    </source>
</evidence>
<reference evidence="2 3" key="1">
    <citation type="journal article" date="2016" name="Nat. Commun.">
        <title>Thousands of microbial genomes shed light on interconnected biogeochemical processes in an aquifer system.</title>
        <authorList>
            <person name="Anantharaman K."/>
            <person name="Brown C.T."/>
            <person name="Hug L.A."/>
            <person name="Sharon I."/>
            <person name="Castelle C.J."/>
            <person name="Probst A.J."/>
            <person name="Thomas B.C."/>
            <person name="Singh A."/>
            <person name="Wilkins M.J."/>
            <person name="Karaoz U."/>
            <person name="Brodie E.L."/>
            <person name="Williams K.H."/>
            <person name="Hubbard S.S."/>
            <person name="Banfield J.F."/>
        </authorList>
    </citation>
    <scope>NUCLEOTIDE SEQUENCE [LARGE SCALE GENOMIC DNA]</scope>
</reference>
<evidence type="ECO:0000313" key="2">
    <source>
        <dbReference type="EMBL" id="OGY17246.1"/>
    </source>
</evidence>
<evidence type="ECO:0000313" key="3">
    <source>
        <dbReference type="Proteomes" id="UP000177324"/>
    </source>
</evidence>
<evidence type="ECO:0000256" key="1">
    <source>
        <dbReference type="SAM" id="Phobius"/>
    </source>
</evidence>
<keyword evidence="1" id="KW-1133">Transmembrane helix</keyword>
<keyword evidence="1" id="KW-0472">Membrane</keyword>